<feature type="transmembrane region" description="Helical" evidence="1">
    <location>
        <begin position="81"/>
        <end position="100"/>
    </location>
</feature>
<dbReference type="Pfam" id="PF13858">
    <property type="entry name" value="DUF4199"/>
    <property type="match status" value="1"/>
</dbReference>
<sequence length="185" mass="20586">MEEFKLVEKPNPTKIATKWALIDVLTAIIITYAFEFLNADPNSPLKYIGFVPFIIFLFLAQKEFRDSQKGFMTFGSGFSAGFRFSVFVGLMMAVFIFLYLKVLSPDLFDKSLEASRAQMEAKNMSDAQIEKAMGMAKSWGPLFAAFATAISYPIFGAIVSLIGAAIFKRERTGQDLIDDAIDPTV</sequence>
<evidence type="ECO:0000313" key="2">
    <source>
        <dbReference type="EMBL" id="MFD2872128.1"/>
    </source>
</evidence>
<accession>A0ABW5Y9S1</accession>
<dbReference type="RefSeq" id="WP_377183476.1">
    <property type="nucleotide sequence ID" value="NZ_JBHUPD010000001.1"/>
</dbReference>
<name>A0ABW5Y9S1_9SPHI</name>
<protein>
    <submittedName>
        <fullName evidence="2">DUF4199 domain-containing protein</fullName>
    </submittedName>
</protein>
<organism evidence="2 3">
    <name type="scientific">Mucilaginibacter ximonensis</name>
    <dbReference type="NCBI Taxonomy" id="538021"/>
    <lineage>
        <taxon>Bacteria</taxon>
        <taxon>Pseudomonadati</taxon>
        <taxon>Bacteroidota</taxon>
        <taxon>Sphingobacteriia</taxon>
        <taxon>Sphingobacteriales</taxon>
        <taxon>Sphingobacteriaceae</taxon>
        <taxon>Mucilaginibacter</taxon>
    </lineage>
</organism>
<feature type="transmembrane region" description="Helical" evidence="1">
    <location>
        <begin position="20"/>
        <end position="38"/>
    </location>
</feature>
<keyword evidence="3" id="KW-1185">Reference proteome</keyword>
<evidence type="ECO:0000313" key="3">
    <source>
        <dbReference type="Proteomes" id="UP001597557"/>
    </source>
</evidence>
<dbReference type="EMBL" id="JBHUPD010000001">
    <property type="protein sequence ID" value="MFD2872128.1"/>
    <property type="molecule type" value="Genomic_DNA"/>
</dbReference>
<keyword evidence="1" id="KW-0812">Transmembrane</keyword>
<dbReference type="Proteomes" id="UP001597557">
    <property type="component" value="Unassembled WGS sequence"/>
</dbReference>
<evidence type="ECO:0000256" key="1">
    <source>
        <dbReference type="SAM" id="Phobius"/>
    </source>
</evidence>
<proteinExistence type="predicted"/>
<comment type="caution">
    <text evidence="2">The sequence shown here is derived from an EMBL/GenBank/DDBJ whole genome shotgun (WGS) entry which is preliminary data.</text>
</comment>
<keyword evidence="1" id="KW-0472">Membrane</keyword>
<gene>
    <name evidence="2" type="ORF">ACFS5N_06600</name>
</gene>
<feature type="transmembrane region" description="Helical" evidence="1">
    <location>
        <begin position="142"/>
        <end position="167"/>
    </location>
</feature>
<keyword evidence="1" id="KW-1133">Transmembrane helix</keyword>
<dbReference type="InterPro" id="IPR025250">
    <property type="entry name" value="DUF4199"/>
</dbReference>
<feature type="transmembrane region" description="Helical" evidence="1">
    <location>
        <begin position="44"/>
        <end position="60"/>
    </location>
</feature>
<reference evidence="3" key="1">
    <citation type="journal article" date="2019" name="Int. J. Syst. Evol. Microbiol.">
        <title>The Global Catalogue of Microorganisms (GCM) 10K type strain sequencing project: providing services to taxonomists for standard genome sequencing and annotation.</title>
        <authorList>
            <consortium name="The Broad Institute Genomics Platform"/>
            <consortium name="The Broad Institute Genome Sequencing Center for Infectious Disease"/>
            <person name="Wu L."/>
            <person name="Ma J."/>
        </authorList>
    </citation>
    <scope>NUCLEOTIDE SEQUENCE [LARGE SCALE GENOMIC DNA]</scope>
    <source>
        <strain evidence="3">KCTC 22437</strain>
    </source>
</reference>